<feature type="non-terminal residue" evidence="1">
    <location>
        <position position="1"/>
    </location>
</feature>
<keyword evidence="2" id="KW-1185">Reference proteome</keyword>
<dbReference type="Proteomes" id="UP001289374">
    <property type="component" value="Unassembled WGS sequence"/>
</dbReference>
<proteinExistence type="predicted"/>
<organism evidence="1 2">
    <name type="scientific">Sesamum angolense</name>
    <dbReference type="NCBI Taxonomy" id="2727404"/>
    <lineage>
        <taxon>Eukaryota</taxon>
        <taxon>Viridiplantae</taxon>
        <taxon>Streptophyta</taxon>
        <taxon>Embryophyta</taxon>
        <taxon>Tracheophyta</taxon>
        <taxon>Spermatophyta</taxon>
        <taxon>Magnoliopsida</taxon>
        <taxon>eudicotyledons</taxon>
        <taxon>Gunneridae</taxon>
        <taxon>Pentapetalae</taxon>
        <taxon>asterids</taxon>
        <taxon>lamiids</taxon>
        <taxon>Lamiales</taxon>
        <taxon>Pedaliaceae</taxon>
        <taxon>Sesamum</taxon>
    </lineage>
</organism>
<evidence type="ECO:0000313" key="2">
    <source>
        <dbReference type="Proteomes" id="UP001289374"/>
    </source>
</evidence>
<protein>
    <submittedName>
        <fullName evidence="1">Uncharacterized protein</fullName>
    </submittedName>
</protein>
<reference evidence="1" key="2">
    <citation type="journal article" date="2024" name="Plant">
        <title>Genomic evolution and insights into agronomic trait innovations of Sesamum species.</title>
        <authorList>
            <person name="Miao H."/>
            <person name="Wang L."/>
            <person name="Qu L."/>
            <person name="Liu H."/>
            <person name="Sun Y."/>
            <person name="Le M."/>
            <person name="Wang Q."/>
            <person name="Wei S."/>
            <person name="Zheng Y."/>
            <person name="Lin W."/>
            <person name="Duan Y."/>
            <person name="Cao H."/>
            <person name="Xiong S."/>
            <person name="Wang X."/>
            <person name="Wei L."/>
            <person name="Li C."/>
            <person name="Ma Q."/>
            <person name="Ju M."/>
            <person name="Zhao R."/>
            <person name="Li G."/>
            <person name="Mu C."/>
            <person name="Tian Q."/>
            <person name="Mei H."/>
            <person name="Zhang T."/>
            <person name="Gao T."/>
            <person name="Zhang H."/>
        </authorList>
    </citation>
    <scope>NUCLEOTIDE SEQUENCE</scope>
    <source>
        <strain evidence="1">K16</strain>
    </source>
</reference>
<accession>A0AAE1X331</accession>
<reference evidence="1" key="1">
    <citation type="submission" date="2020-06" db="EMBL/GenBank/DDBJ databases">
        <authorList>
            <person name="Li T."/>
            <person name="Hu X."/>
            <person name="Zhang T."/>
            <person name="Song X."/>
            <person name="Zhang H."/>
            <person name="Dai N."/>
            <person name="Sheng W."/>
            <person name="Hou X."/>
            <person name="Wei L."/>
        </authorList>
    </citation>
    <scope>NUCLEOTIDE SEQUENCE</scope>
    <source>
        <strain evidence="1">K16</strain>
        <tissue evidence="1">Leaf</tissue>
    </source>
</reference>
<comment type="caution">
    <text evidence="1">The sequence shown here is derived from an EMBL/GenBank/DDBJ whole genome shotgun (WGS) entry which is preliminary data.</text>
</comment>
<dbReference type="AlphaFoldDB" id="A0AAE1X331"/>
<name>A0AAE1X331_9LAMI</name>
<dbReference type="EMBL" id="JACGWL010000004">
    <property type="protein sequence ID" value="KAK4404409.1"/>
    <property type="molecule type" value="Genomic_DNA"/>
</dbReference>
<sequence length="183" mass="20652">PNEQIQGVGLRIRWRSLNQPLWNGLERSKSSTSRQGIECPIENCTKYCSHVSSTGDVGRPCNFSSTKSPHPLSGGVLICGGSPDRDLGSRRPTELTLETELDNNNDHFFPQLVHTLTKDQKMRICEWICHLKFSDGYASNLARCVDLKELRMHVIENYDCHVFMQKLIPIAFGEMLPEHVGVS</sequence>
<evidence type="ECO:0000313" key="1">
    <source>
        <dbReference type="EMBL" id="KAK4404409.1"/>
    </source>
</evidence>
<gene>
    <name evidence="1" type="ORF">Sango_0809500</name>
</gene>